<dbReference type="GO" id="GO:0016020">
    <property type="term" value="C:membrane"/>
    <property type="evidence" value="ECO:0007669"/>
    <property type="project" value="UniProtKB-SubCell"/>
</dbReference>
<evidence type="ECO:0000256" key="2">
    <source>
        <dbReference type="ARBA" id="ARBA00022692"/>
    </source>
</evidence>
<dbReference type="AlphaFoldDB" id="A0A0L0SEA7"/>
<evidence type="ECO:0000256" key="3">
    <source>
        <dbReference type="ARBA" id="ARBA00022989"/>
    </source>
</evidence>
<dbReference type="OrthoDB" id="2020542at2759"/>
<dbReference type="STRING" id="578462.A0A0L0SEA7"/>
<proteinExistence type="predicted"/>
<keyword evidence="3 5" id="KW-1133">Transmembrane helix</keyword>
<keyword evidence="4 5" id="KW-0472">Membrane</keyword>
<sequence length="489" mass="49952">MIWNPPTTTVDATQIQGQYQSVNATATGHHGANVSAVQAQGQAQTVHASGVTIPTCEFMWSVLIFVRFGHIVGEAGLLAGLALLLLCAGTVAITATSVAAIATNGLPRDGVVQVMTRVLGSGIGGTITLIFGLGVAIFSSVEVVGSVQGLLEASGWQITSSVETDQRILSVACLAFLGFVAFLGHKAVYRLALVFLVALIVAYSSCFAGFAMAPRVNDFGGLGQIGLQKASITTGHTTTGHTNATDVSLKQFAAQGQKINVSTHGHHGAEVSASQGQIGLQKASITTGHTTTGHTNATDVSLKQFAAQGQKINVSTHGHHGAEVSASQGQIGLQKASITTGHTTTGHTNATDVSLKQFAAQGQKINVSTHGHHGAEVSASEGQIAARACTSVSQAQAQAQSQSIDVSAATIGHNVDVLASQIQAQAQSIGASVHHGADVLASQAQFQTQSINASGHGHGSVDVSAVQAQVQGQNIDVHSTTICHPPTFC</sequence>
<evidence type="ECO:0000313" key="7">
    <source>
        <dbReference type="Proteomes" id="UP000054350"/>
    </source>
</evidence>
<accession>A0A0L0SEA7</accession>
<protein>
    <recommendedName>
        <fullName evidence="8">Amino acid permease/ SLC12A domain-containing protein</fullName>
    </recommendedName>
</protein>
<organism evidence="6 7">
    <name type="scientific">Allomyces macrogynus (strain ATCC 38327)</name>
    <name type="common">Allomyces javanicus var. macrogynus</name>
    <dbReference type="NCBI Taxonomy" id="578462"/>
    <lineage>
        <taxon>Eukaryota</taxon>
        <taxon>Fungi</taxon>
        <taxon>Fungi incertae sedis</taxon>
        <taxon>Blastocladiomycota</taxon>
        <taxon>Blastocladiomycetes</taxon>
        <taxon>Blastocladiales</taxon>
        <taxon>Blastocladiaceae</taxon>
        <taxon>Allomyces</taxon>
    </lineage>
</organism>
<evidence type="ECO:0000256" key="4">
    <source>
        <dbReference type="ARBA" id="ARBA00023136"/>
    </source>
</evidence>
<dbReference type="PANTHER" id="PTHR11827:SF72">
    <property type="entry name" value="GH08340P"/>
    <property type="match status" value="1"/>
</dbReference>
<dbReference type="GO" id="GO:0015377">
    <property type="term" value="F:chloride:monoatomic cation symporter activity"/>
    <property type="evidence" value="ECO:0007669"/>
    <property type="project" value="InterPro"/>
</dbReference>
<keyword evidence="2 5" id="KW-0812">Transmembrane</keyword>
<evidence type="ECO:0000256" key="1">
    <source>
        <dbReference type="ARBA" id="ARBA00004141"/>
    </source>
</evidence>
<evidence type="ECO:0000313" key="6">
    <source>
        <dbReference type="EMBL" id="KNE60873.1"/>
    </source>
</evidence>
<dbReference type="Proteomes" id="UP000054350">
    <property type="component" value="Unassembled WGS sequence"/>
</dbReference>
<dbReference type="eggNOG" id="KOG2082">
    <property type="taxonomic scope" value="Eukaryota"/>
</dbReference>
<feature type="transmembrane region" description="Helical" evidence="5">
    <location>
        <begin position="191"/>
        <end position="213"/>
    </location>
</feature>
<evidence type="ECO:0008006" key="8">
    <source>
        <dbReference type="Google" id="ProtNLM"/>
    </source>
</evidence>
<dbReference type="InterPro" id="IPR004842">
    <property type="entry name" value="SLC12A_fam"/>
</dbReference>
<feature type="transmembrane region" description="Helical" evidence="5">
    <location>
        <begin position="122"/>
        <end position="147"/>
    </location>
</feature>
<name>A0A0L0SEA7_ALLM3</name>
<gene>
    <name evidence="6" type="ORF">AMAG_18702</name>
</gene>
<evidence type="ECO:0000256" key="5">
    <source>
        <dbReference type="SAM" id="Phobius"/>
    </source>
</evidence>
<keyword evidence="7" id="KW-1185">Reference proteome</keyword>
<reference evidence="6 7" key="1">
    <citation type="submission" date="2009-11" db="EMBL/GenBank/DDBJ databases">
        <title>Annotation of Allomyces macrogynus ATCC 38327.</title>
        <authorList>
            <consortium name="The Broad Institute Genome Sequencing Platform"/>
            <person name="Russ C."/>
            <person name="Cuomo C."/>
            <person name="Burger G."/>
            <person name="Gray M.W."/>
            <person name="Holland P.W.H."/>
            <person name="King N."/>
            <person name="Lang F.B.F."/>
            <person name="Roger A.J."/>
            <person name="Ruiz-Trillo I."/>
            <person name="Young S.K."/>
            <person name="Zeng Q."/>
            <person name="Gargeya S."/>
            <person name="Fitzgerald M."/>
            <person name="Haas B."/>
            <person name="Abouelleil A."/>
            <person name="Alvarado L."/>
            <person name="Arachchi H.M."/>
            <person name="Berlin A."/>
            <person name="Chapman S.B."/>
            <person name="Gearin G."/>
            <person name="Goldberg J."/>
            <person name="Griggs A."/>
            <person name="Gujja S."/>
            <person name="Hansen M."/>
            <person name="Heiman D."/>
            <person name="Howarth C."/>
            <person name="Larimer J."/>
            <person name="Lui A."/>
            <person name="MacDonald P.J.P."/>
            <person name="McCowen C."/>
            <person name="Montmayeur A."/>
            <person name="Murphy C."/>
            <person name="Neiman D."/>
            <person name="Pearson M."/>
            <person name="Priest M."/>
            <person name="Roberts A."/>
            <person name="Saif S."/>
            <person name="Shea T."/>
            <person name="Sisk P."/>
            <person name="Stolte C."/>
            <person name="Sykes S."/>
            <person name="Wortman J."/>
            <person name="Nusbaum C."/>
            <person name="Birren B."/>
        </authorList>
    </citation>
    <scope>NUCLEOTIDE SEQUENCE [LARGE SCALE GENOMIC DNA]</scope>
    <source>
        <strain evidence="6 7">ATCC 38327</strain>
    </source>
</reference>
<comment type="subcellular location">
    <subcellularLocation>
        <location evidence="1">Membrane</location>
        <topology evidence="1">Multi-pass membrane protein</topology>
    </subcellularLocation>
</comment>
<reference evidence="7" key="2">
    <citation type="submission" date="2009-11" db="EMBL/GenBank/DDBJ databases">
        <title>The Genome Sequence of Allomyces macrogynus strain ATCC 38327.</title>
        <authorList>
            <consortium name="The Broad Institute Genome Sequencing Platform"/>
            <person name="Russ C."/>
            <person name="Cuomo C."/>
            <person name="Shea T."/>
            <person name="Young S.K."/>
            <person name="Zeng Q."/>
            <person name="Koehrsen M."/>
            <person name="Haas B."/>
            <person name="Borodovsky M."/>
            <person name="Guigo R."/>
            <person name="Alvarado L."/>
            <person name="Berlin A."/>
            <person name="Borenstein D."/>
            <person name="Chen Z."/>
            <person name="Engels R."/>
            <person name="Freedman E."/>
            <person name="Gellesch M."/>
            <person name="Goldberg J."/>
            <person name="Griggs A."/>
            <person name="Gujja S."/>
            <person name="Heiman D."/>
            <person name="Hepburn T."/>
            <person name="Howarth C."/>
            <person name="Jen D."/>
            <person name="Larson L."/>
            <person name="Lewis B."/>
            <person name="Mehta T."/>
            <person name="Park D."/>
            <person name="Pearson M."/>
            <person name="Roberts A."/>
            <person name="Saif S."/>
            <person name="Shenoy N."/>
            <person name="Sisk P."/>
            <person name="Stolte C."/>
            <person name="Sykes S."/>
            <person name="Walk T."/>
            <person name="White J."/>
            <person name="Yandava C."/>
            <person name="Burger G."/>
            <person name="Gray M.W."/>
            <person name="Holland P.W.H."/>
            <person name="King N."/>
            <person name="Lang F.B.F."/>
            <person name="Roger A.J."/>
            <person name="Ruiz-Trillo I."/>
            <person name="Lander E."/>
            <person name="Nusbaum C."/>
        </authorList>
    </citation>
    <scope>NUCLEOTIDE SEQUENCE [LARGE SCALE GENOMIC DNA]</scope>
    <source>
        <strain evidence="7">ATCC 38327</strain>
    </source>
</reference>
<feature type="transmembrane region" description="Helical" evidence="5">
    <location>
        <begin position="168"/>
        <end position="185"/>
    </location>
</feature>
<dbReference type="EMBL" id="GG745337">
    <property type="protein sequence ID" value="KNE60873.1"/>
    <property type="molecule type" value="Genomic_DNA"/>
</dbReference>
<dbReference type="VEuPathDB" id="FungiDB:AMAG_18702"/>
<dbReference type="PANTHER" id="PTHR11827">
    <property type="entry name" value="SOLUTE CARRIER FAMILY 12, CATION COTRANSPORTERS"/>
    <property type="match status" value="1"/>
</dbReference>
<feature type="transmembrane region" description="Helical" evidence="5">
    <location>
        <begin position="77"/>
        <end position="102"/>
    </location>
</feature>